<accession>D2VTC9</accession>
<evidence type="ECO:0000313" key="5">
    <source>
        <dbReference type="EMBL" id="EFC39909.1"/>
    </source>
</evidence>
<keyword evidence="6" id="KW-1185">Reference proteome</keyword>
<keyword evidence="1" id="KW-0677">Repeat</keyword>
<organism evidence="6">
    <name type="scientific">Naegleria gruberi</name>
    <name type="common">Amoeba</name>
    <dbReference type="NCBI Taxonomy" id="5762"/>
    <lineage>
        <taxon>Eukaryota</taxon>
        <taxon>Discoba</taxon>
        <taxon>Heterolobosea</taxon>
        <taxon>Tetramitia</taxon>
        <taxon>Eutetramitia</taxon>
        <taxon>Vahlkampfiidae</taxon>
        <taxon>Naegleria</taxon>
    </lineage>
</organism>
<dbReference type="InParanoid" id="D2VTC9"/>
<dbReference type="Proteomes" id="UP000006671">
    <property type="component" value="Unassembled WGS sequence"/>
</dbReference>
<dbReference type="PROSITE" id="PS50012">
    <property type="entry name" value="RCC1_3"/>
    <property type="match status" value="3"/>
</dbReference>
<feature type="repeat" description="RCC1" evidence="2">
    <location>
        <begin position="156"/>
        <end position="207"/>
    </location>
</feature>
<dbReference type="GeneID" id="8854392"/>
<dbReference type="VEuPathDB" id="AmoebaDB:NAEGRDRAFT_72255"/>
<dbReference type="InterPro" id="IPR000408">
    <property type="entry name" value="Reg_chr_condens"/>
</dbReference>
<reference evidence="5 6" key="1">
    <citation type="journal article" date="2010" name="Cell">
        <title>The genome of Naegleria gruberi illuminates early eukaryotic versatility.</title>
        <authorList>
            <person name="Fritz-Laylin L.K."/>
            <person name="Prochnik S.E."/>
            <person name="Ginger M.L."/>
            <person name="Dacks J.B."/>
            <person name="Carpenter M.L."/>
            <person name="Field M.C."/>
            <person name="Kuo A."/>
            <person name="Paredez A."/>
            <person name="Chapman J."/>
            <person name="Pham J."/>
            <person name="Shu S."/>
            <person name="Neupane R."/>
            <person name="Cipriano M."/>
            <person name="Mancuso J."/>
            <person name="Tu H."/>
            <person name="Salamov A."/>
            <person name="Lindquist E."/>
            <person name="Shapiro H."/>
            <person name="Lucas S."/>
            <person name="Grigoriev I.V."/>
            <person name="Cande W.Z."/>
            <person name="Fulton C."/>
            <person name="Rokhsar D.S."/>
            <person name="Dawson S.C."/>
        </authorList>
    </citation>
    <scope>NUCLEOTIDE SEQUENCE [LARGE SCALE GENOMIC DNA]</scope>
    <source>
        <strain evidence="5 6">NEG-M</strain>
    </source>
</reference>
<dbReference type="Pfam" id="PF25390">
    <property type="entry name" value="WD40_RLD"/>
    <property type="match status" value="1"/>
</dbReference>
<feature type="repeat" description="RCC1" evidence="2">
    <location>
        <begin position="208"/>
        <end position="258"/>
    </location>
</feature>
<dbReference type="InterPro" id="IPR058923">
    <property type="entry name" value="RCC1-like_dom"/>
</dbReference>
<proteinExistence type="predicted"/>
<dbReference type="RefSeq" id="XP_002672653.1">
    <property type="nucleotide sequence ID" value="XM_002672607.1"/>
</dbReference>
<protein>
    <submittedName>
        <fullName evidence="5">Predicted protein</fullName>
    </submittedName>
</protein>
<evidence type="ECO:0000256" key="1">
    <source>
        <dbReference type="ARBA" id="ARBA00022737"/>
    </source>
</evidence>
<dbReference type="eggNOG" id="KOG0941">
    <property type="taxonomic scope" value="Eukaryota"/>
</dbReference>
<dbReference type="InterPro" id="IPR051210">
    <property type="entry name" value="Ub_ligase/GEF_domain"/>
</dbReference>
<name>D2VTC9_NAEGR</name>
<dbReference type="KEGG" id="ngr:NAEGRDRAFT_72255"/>
<dbReference type="PANTHER" id="PTHR22870">
    <property type="entry name" value="REGULATOR OF CHROMOSOME CONDENSATION"/>
    <property type="match status" value="1"/>
</dbReference>
<dbReference type="EMBL" id="GG738896">
    <property type="protein sequence ID" value="EFC39909.1"/>
    <property type="molecule type" value="Genomic_DNA"/>
</dbReference>
<feature type="region of interest" description="Disordered" evidence="3">
    <location>
        <begin position="1"/>
        <end position="25"/>
    </location>
</feature>
<evidence type="ECO:0000259" key="4">
    <source>
        <dbReference type="Pfam" id="PF25390"/>
    </source>
</evidence>
<dbReference type="STRING" id="5762.D2VTC9"/>
<feature type="repeat" description="RCC1" evidence="2">
    <location>
        <begin position="259"/>
        <end position="310"/>
    </location>
</feature>
<dbReference type="AlphaFoldDB" id="D2VTC9"/>
<evidence type="ECO:0000256" key="3">
    <source>
        <dbReference type="SAM" id="MobiDB-lite"/>
    </source>
</evidence>
<dbReference type="PANTHER" id="PTHR22870:SF408">
    <property type="entry name" value="OS09G0560450 PROTEIN"/>
    <property type="match status" value="1"/>
</dbReference>
<dbReference type="Gene3D" id="2.130.10.30">
    <property type="entry name" value="Regulator of chromosome condensation 1/beta-lactamase-inhibitor protein II"/>
    <property type="match status" value="2"/>
</dbReference>
<sequence>MSQTHSAASASNTATTRSEQRKKEFSKTLVLSMGRNHCHQLGFSNQNAQSIYYPKYLNPTLRMNGLEEGYEKVEHVYCVSNDTRGYSVFLTSSRKHLFVCGSTQNLKKKKKKQQPDELFPETTAPTKLPFVWKDSEDFIDKITLGSEHLFVLTNKGKIYGLGSNKCFELGLPKERMYDQLSRITINNGEVIRKIVCGESCTFFITSANYVFASGLNNYGKLGTYNAKDVITVPLMLPTMNNIEDIYCGSSHTIFKKTDGSLYGCGNNLLGQLGLGSTELHAGPVLIEPFTDQEIVSVKCGENFTMFLNASGEVFVTGYFNFSTTPHLDDSENMTSCRPIKITYFDSKNVLITSIECGSDVAYFTTHNGDVYGAGANSYGALGHIEHSKYADSEDEENWFDRDDESFRVIQRMECFDDFKYLTTQGWKVCSSPFSDSAFFIRIPNVRVENFLKNLMNGSYSDVSFNF</sequence>
<dbReference type="OMA" id="DSAFFIR"/>
<dbReference type="InterPro" id="IPR009091">
    <property type="entry name" value="RCC1/BLIP-II"/>
</dbReference>
<feature type="domain" description="RCC1-like" evidence="4">
    <location>
        <begin position="30"/>
        <end position="344"/>
    </location>
</feature>
<feature type="compositionally biased region" description="Low complexity" evidence="3">
    <location>
        <begin position="1"/>
        <end position="16"/>
    </location>
</feature>
<dbReference type="OrthoDB" id="5981550at2759"/>
<dbReference type="SUPFAM" id="SSF50985">
    <property type="entry name" value="RCC1/BLIP-II"/>
    <property type="match status" value="1"/>
</dbReference>
<evidence type="ECO:0000256" key="2">
    <source>
        <dbReference type="PROSITE-ProRule" id="PRU00235"/>
    </source>
</evidence>
<gene>
    <name evidence="5" type="ORF">NAEGRDRAFT_72255</name>
</gene>
<evidence type="ECO:0000313" key="6">
    <source>
        <dbReference type="Proteomes" id="UP000006671"/>
    </source>
</evidence>